<proteinExistence type="predicted"/>
<keyword evidence="2" id="KW-1185">Reference proteome</keyword>
<sequence length="108" mass="12535">MVRDFNFHTDSDQFENFPTMSQEDFETLVSLLSPNRLGTHFREPIPVKVRSPRRPVAATCRQYLFLQKSYYLVSKTRQVAAADDNTTREAVDSDTSRRHHVEISLFAV</sequence>
<gene>
    <name evidence="1" type="ORF">MEUPH1_LOCUS14074</name>
</gene>
<dbReference type="Proteomes" id="UP001160148">
    <property type="component" value="Unassembled WGS sequence"/>
</dbReference>
<dbReference type="EMBL" id="CARXXK010000002">
    <property type="protein sequence ID" value="CAI6358571.1"/>
    <property type="molecule type" value="Genomic_DNA"/>
</dbReference>
<protein>
    <submittedName>
        <fullName evidence="1">Uncharacterized protein</fullName>
    </submittedName>
</protein>
<reference evidence="1 2" key="1">
    <citation type="submission" date="2023-01" db="EMBL/GenBank/DDBJ databases">
        <authorList>
            <person name="Whitehead M."/>
        </authorList>
    </citation>
    <scope>NUCLEOTIDE SEQUENCE [LARGE SCALE GENOMIC DNA]</scope>
</reference>
<accession>A0AAV0WSW2</accession>
<comment type="caution">
    <text evidence="1">The sequence shown here is derived from an EMBL/GenBank/DDBJ whole genome shotgun (WGS) entry which is preliminary data.</text>
</comment>
<name>A0AAV0WSW2_9HEMI</name>
<organism evidence="1 2">
    <name type="scientific">Macrosiphum euphorbiae</name>
    <name type="common">potato aphid</name>
    <dbReference type="NCBI Taxonomy" id="13131"/>
    <lineage>
        <taxon>Eukaryota</taxon>
        <taxon>Metazoa</taxon>
        <taxon>Ecdysozoa</taxon>
        <taxon>Arthropoda</taxon>
        <taxon>Hexapoda</taxon>
        <taxon>Insecta</taxon>
        <taxon>Pterygota</taxon>
        <taxon>Neoptera</taxon>
        <taxon>Paraneoptera</taxon>
        <taxon>Hemiptera</taxon>
        <taxon>Sternorrhyncha</taxon>
        <taxon>Aphidomorpha</taxon>
        <taxon>Aphidoidea</taxon>
        <taxon>Aphididae</taxon>
        <taxon>Macrosiphini</taxon>
        <taxon>Macrosiphum</taxon>
    </lineage>
</organism>
<evidence type="ECO:0000313" key="2">
    <source>
        <dbReference type="Proteomes" id="UP001160148"/>
    </source>
</evidence>
<evidence type="ECO:0000313" key="1">
    <source>
        <dbReference type="EMBL" id="CAI6358571.1"/>
    </source>
</evidence>
<dbReference type="AlphaFoldDB" id="A0AAV0WSW2"/>